<gene>
    <name evidence="1" type="ORF">R55214_HHFBAMCI_01065</name>
</gene>
<dbReference type="EMBL" id="CAUZMB010000006">
    <property type="protein sequence ID" value="CAK1246292.1"/>
    <property type="molecule type" value="Genomic_DNA"/>
</dbReference>
<proteinExistence type="predicted"/>
<organism evidence="1 2">
    <name type="scientific">Fructobacillus evanidus</name>
    <dbReference type="NCBI Taxonomy" id="3064281"/>
    <lineage>
        <taxon>Bacteria</taxon>
        <taxon>Bacillati</taxon>
        <taxon>Bacillota</taxon>
        <taxon>Bacilli</taxon>
        <taxon>Lactobacillales</taxon>
        <taxon>Lactobacillaceae</taxon>
        <taxon>Fructobacillus</taxon>
    </lineage>
</organism>
<protein>
    <submittedName>
        <fullName evidence="1">Uncharacterized protein</fullName>
    </submittedName>
</protein>
<keyword evidence="2" id="KW-1185">Reference proteome</keyword>
<evidence type="ECO:0000313" key="2">
    <source>
        <dbReference type="Proteomes" id="UP001314166"/>
    </source>
</evidence>
<evidence type="ECO:0000313" key="1">
    <source>
        <dbReference type="EMBL" id="CAK1246292.1"/>
    </source>
</evidence>
<name>A0ABN9YU79_9LACO</name>
<reference evidence="1 2" key="1">
    <citation type="submission" date="2023-10" db="EMBL/GenBank/DDBJ databases">
        <authorList>
            <person name="Botero Cardona J."/>
        </authorList>
    </citation>
    <scope>NUCLEOTIDE SEQUENCE [LARGE SCALE GENOMIC DNA]</scope>
    <source>
        <strain evidence="1 2">R-55214</strain>
    </source>
</reference>
<accession>A0ABN9YU79</accession>
<dbReference type="Proteomes" id="UP001314166">
    <property type="component" value="Unassembled WGS sequence"/>
</dbReference>
<sequence>MELRNTKTYQNLVTIGDLDSLKYLKDYLMVDLSEEEWPIFWDTYLLECLDGVQSLVSDITAGVPAFQFLTEGEELERYKASLLSSFMMFTAVYEQVKQNSYFFQNMALQEYIEYHPRKQKHLITYLNKE</sequence>
<comment type="caution">
    <text evidence="1">The sequence shown here is derived from an EMBL/GenBank/DDBJ whole genome shotgun (WGS) entry which is preliminary data.</text>
</comment>